<dbReference type="EMBL" id="SGXC01000001">
    <property type="protein sequence ID" value="RZS85524.1"/>
    <property type="molecule type" value="Genomic_DNA"/>
</dbReference>
<dbReference type="PIRSF" id="PIRSF017082">
    <property type="entry name" value="YflP"/>
    <property type="match status" value="1"/>
</dbReference>
<dbReference type="InterPro" id="IPR005064">
    <property type="entry name" value="BUG"/>
</dbReference>
<feature type="chain" id="PRO_5020291472" evidence="2">
    <location>
        <begin position="29"/>
        <end position="328"/>
    </location>
</feature>
<dbReference type="PANTHER" id="PTHR42928:SF5">
    <property type="entry name" value="BLR1237 PROTEIN"/>
    <property type="match status" value="1"/>
</dbReference>
<name>A0A4Q7NK99_9BURK</name>
<dbReference type="Gene3D" id="3.40.190.150">
    <property type="entry name" value="Bordetella uptake gene, domain 1"/>
    <property type="match status" value="1"/>
</dbReference>
<dbReference type="InterPro" id="IPR006311">
    <property type="entry name" value="TAT_signal"/>
</dbReference>
<dbReference type="RefSeq" id="WP_130356731.1">
    <property type="nucleotide sequence ID" value="NZ_SGXC01000001.1"/>
</dbReference>
<comment type="similarity">
    <text evidence="1">Belongs to the UPF0065 (bug) family.</text>
</comment>
<dbReference type="Pfam" id="PF03401">
    <property type="entry name" value="TctC"/>
    <property type="match status" value="1"/>
</dbReference>
<comment type="caution">
    <text evidence="3">The sequence shown here is derived from an EMBL/GenBank/DDBJ whole genome shotgun (WGS) entry which is preliminary data.</text>
</comment>
<dbReference type="SUPFAM" id="SSF53850">
    <property type="entry name" value="Periplasmic binding protein-like II"/>
    <property type="match status" value="1"/>
</dbReference>
<keyword evidence="4" id="KW-1185">Reference proteome</keyword>
<dbReference type="InterPro" id="IPR042100">
    <property type="entry name" value="Bug_dom1"/>
</dbReference>
<sequence length="328" mass="34626">METTQAGRRRFLLAGAAAALLGNAYAQAPSTGKTVRILVGFPPGQATDIVARMLAEKLAAATGDNYIVENKPGQGGSLGLGYLAKAPNDGSVMMLAHMSAVATNPHMYKSVAYDSTKDFEAIGLVGDLPFVLVANPAVPARNVAELIAYAKANPGKLTNASSGNGTVSHLAMEEFKRHAGVDIVHVPYQGSSRGLTDVMAGTVSIALETAAATKPLVESGKLRVLGAGSAQRLDGVLAAPTLMEQGIPKFTAVTWLMLMYPAGVPKNLVDRNFAALSRIAQTQDFKDRLRTIGALPRSSRSPQEANEYVRSEYRYWGEVVKRSGVNLG</sequence>
<proteinExistence type="inferred from homology"/>
<keyword evidence="3" id="KW-0675">Receptor</keyword>
<keyword evidence="2" id="KW-0732">Signal</keyword>
<dbReference type="PROSITE" id="PS51318">
    <property type="entry name" value="TAT"/>
    <property type="match status" value="1"/>
</dbReference>
<dbReference type="OrthoDB" id="8963688at2"/>
<evidence type="ECO:0000313" key="3">
    <source>
        <dbReference type="EMBL" id="RZS85524.1"/>
    </source>
</evidence>
<dbReference type="Gene3D" id="3.40.190.10">
    <property type="entry name" value="Periplasmic binding protein-like II"/>
    <property type="match status" value="1"/>
</dbReference>
<accession>A0A4Q7NK99</accession>
<dbReference type="PANTHER" id="PTHR42928">
    <property type="entry name" value="TRICARBOXYLATE-BINDING PROTEIN"/>
    <property type="match status" value="1"/>
</dbReference>
<dbReference type="Proteomes" id="UP000292445">
    <property type="component" value="Unassembled WGS sequence"/>
</dbReference>
<evidence type="ECO:0000256" key="2">
    <source>
        <dbReference type="SAM" id="SignalP"/>
    </source>
</evidence>
<evidence type="ECO:0000256" key="1">
    <source>
        <dbReference type="ARBA" id="ARBA00006987"/>
    </source>
</evidence>
<protein>
    <submittedName>
        <fullName evidence="3">Tripartite-type tricarboxylate transporter receptor subunit TctC</fullName>
    </submittedName>
</protein>
<gene>
    <name evidence="3" type="ORF">EV675_1553</name>
</gene>
<dbReference type="CDD" id="cd07012">
    <property type="entry name" value="PBP2_Bug_TTT"/>
    <property type="match status" value="1"/>
</dbReference>
<dbReference type="AlphaFoldDB" id="A0A4Q7NK99"/>
<organism evidence="3 4">
    <name type="scientific">Pigmentiphaga kullae</name>
    <dbReference type="NCBI Taxonomy" id="151784"/>
    <lineage>
        <taxon>Bacteria</taxon>
        <taxon>Pseudomonadati</taxon>
        <taxon>Pseudomonadota</taxon>
        <taxon>Betaproteobacteria</taxon>
        <taxon>Burkholderiales</taxon>
        <taxon>Alcaligenaceae</taxon>
        <taxon>Pigmentiphaga</taxon>
    </lineage>
</organism>
<reference evidence="3 4" key="1">
    <citation type="submission" date="2019-02" db="EMBL/GenBank/DDBJ databases">
        <title>Genomic Encyclopedia of Type Strains, Phase IV (KMG-IV): sequencing the most valuable type-strain genomes for metagenomic binning, comparative biology and taxonomic classification.</title>
        <authorList>
            <person name="Goeker M."/>
        </authorList>
    </citation>
    <scope>NUCLEOTIDE SEQUENCE [LARGE SCALE GENOMIC DNA]</scope>
    <source>
        <strain evidence="3 4">K24</strain>
    </source>
</reference>
<feature type="signal peptide" evidence="2">
    <location>
        <begin position="1"/>
        <end position="28"/>
    </location>
</feature>
<evidence type="ECO:0000313" key="4">
    <source>
        <dbReference type="Proteomes" id="UP000292445"/>
    </source>
</evidence>